<keyword evidence="2" id="KW-1185">Reference proteome</keyword>
<reference evidence="1" key="1">
    <citation type="submission" date="2023-07" db="EMBL/GenBank/DDBJ databases">
        <title>Black Yeasts Isolated from many extreme environments.</title>
        <authorList>
            <person name="Coleine C."/>
            <person name="Stajich J.E."/>
            <person name="Selbmann L."/>
        </authorList>
    </citation>
    <scope>NUCLEOTIDE SEQUENCE</scope>
    <source>
        <strain evidence="1">CCFEE 5714</strain>
    </source>
</reference>
<evidence type="ECO:0000313" key="2">
    <source>
        <dbReference type="Proteomes" id="UP001281147"/>
    </source>
</evidence>
<evidence type="ECO:0000313" key="1">
    <source>
        <dbReference type="EMBL" id="KAK3704085.1"/>
    </source>
</evidence>
<proteinExistence type="predicted"/>
<comment type="caution">
    <text evidence="1">The sequence shown here is derived from an EMBL/GenBank/DDBJ whole genome shotgun (WGS) entry which is preliminary data.</text>
</comment>
<gene>
    <name evidence="1" type="primary">SEC16_2</name>
    <name evidence="1" type="ORF">LTR37_014060</name>
</gene>
<name>A0ACC3MUP7_9PEZI</name>
<sequence length="1917" mass="203597">MSHEDDSTLLESTDADPSSTSTAPQPTGVASWNPALRRNSEAPDSDDEFFDRYPGATPKKQQPGSQLAESDTSETPQLQDLGTPTEDYPSYRRPSSIAVQHSYDVQHLDASEEELRRVPSNHIEIEGPRRHSSYEEEDEEALTREPDDEEGAILQPDDSEAEQRQALEEQMPDQEATQGVGHEVQQTDHAAQTAQDEASENYEHQGEVTEMEGAIEPSADIPLMEDESDLPTPGFLSRELTLQIPSRESTLEFDGAPAPGSPQPKAPIAKPQMDRSFTTDFSDSPVEAPQSPQKQRQQGVPNDEDWPSVGDDRTFGELLDNEQQRPTSSTEAEVLEQVAAHESAQISSSDQPRAEMAAYEHAAAQASEQIASEDNDLLLEDDGEVKEEDLAAAWGAALDDDELLEETPTDADLDPSQFFGGGDDDDGFLEDEPAPMQQTQPQQQQRAPQPNQYRPVNFQQQPSYGGQSTATSGFFDSAGHGRSAGTPFTGLDDLYSSPSSLQQQTQSAKPHRPSAQTAQSFADKAKGGYQSPYDLPMEVVKPRRRPQPLQQSASTAQLPVAPPRSSSMNTVPLATGQQGVPPRAGTVGSVGSLSPPQSSQSTGQQQAIGAAPPTSAKSVGTPKTGGSGFFEDLPMTTKTRARPAGGPYTPGGVPTAMPTPPPSGPVRQGSGMAAYLPSQQQAGQGLGMAAYTPSQQQAVQTPPVMSQQQQSSMFGGLTRPQQQMPLLPDQPPVQQQQALQAPQQSSRYSPSSQAGGSLPAPSAVQSRFSPAPGSTNHPAPAAGSRYSPAPTAQPMQSKPRLPSLPSNAPPTARPFAPRTSSPLAAMQTDKPHPPLPPEARGLPSSSPPRPNGIQQQQHAPPEPRPSLRYAPTEPSRAFTEPSTTFAPPQRPRTQSPDATMKGPRASVQFTPARPSSSAGVPQQLQQQLLPSKRPLLPHRRQFSQNLTFAAPTDSRSLDPLERWKGHPIFNWSPSGTIISSFPKQTPFYAAGEGIPSVKCTPGAITVQDATTFMPMAERDAKFPGPLTARSKRQKKDVVTWLGGKIEDLERQTESALLDFGSSAEVRKRVEEKLVLWKIVRVFVEHDGVLEGNPKIEEEVRRILLPNLAQMAQVADLQSPVSASLAADPVDKQVMFQIRQALLEGQRERAVWLAEEKKLWGHAMLIASTMGPDTWKQIVGAFVRSQVKSVGSDARSTAALYQVFAGNAEECVDELVPPSARAGFQMINTASGTASGNPLEGMDQWRETLGLITSNRTASDGPSLLALGKLLASYGRVEAAHTCFLFARQIAKHSGADDAEVHFVLLGANHQRQEEVLGSDLDSILLTEVFEYASSLSAPSTAVNYVPHLQAFKLVHAQELAAHGLKAKAQTYCDHITSAYTSTTRPSPYYHPTFTQAVADLSAFLSQTPHDGKAGFFSKPAMNKVSSGAASWFSKFVAGDEDQESNGASGPGSEDMAGPFGRVNGESPALSRTESGTDLYNPMMGGAGVPIPGAGAAAPQQQSFVPSSAPGRYAPGGSNKYAPGQPHTPLGMPAAEPQRPSSSRYAPAPNSSLGVPRPDASRRSSDHSVPYLPSSRRGSAQETSSQGSYEPRPILADESSAYSYSPSVQSPMVQATQAPAVQEPEDAFPGPNGLAEPEPLDAETGSGYLPPSSGYEPPSYGYQPYEPEPDSPEEPRPRKTFGDDDSHAELKERAAALKKAQADRAADDAFRKAAEADAERDNQKGGQKKGWLGGWFGGKKDPNAAPGPIRAKLGEESSFYYDENLKKWVNKKGGPEAAAPVAATPPPPRGPASRVASTGAMGPPSGPPSRAPSGTPMSGIAASSRPPTSGSGPGFPGPPSGPPSRTGTPASDSAPLAAGVNGDTAPAFAPLAPPVRPGSSLSTASSIDDLLAGPPGARKGGTVKGKKKGGRYVDVMAK</sequence>
<protein>
    <submittedName>
        <fullName evidence="1">Vesicle coat component</fullName>
    </submittedName>
</protein>
<dbReference type="EMBL" id="JAUTXU010000143">
    <property type="protein sequence ID" value="KAK3704085.1"/>
    <property type="molecule type" value="Genomic_DNA"/>
</dbReference>
<dbReference type="Proteomes" id="UP001281147">
    <property type="component" value="Unassembled WGS sequence"/>
</dbReference>
<accession>A0ACC3MUP7</accession>
<organism evidence="1 2">
    <name type="scientific">Vermiconidia calcicola</name>
    <dbReference type="NCBI Taxonomy" id="1690605"/>
    <lineage>
        <taxon>Eukaryota</taxon>
        <taxon>Fungi</taxon>
        <taxon>Dikarya</taxon>
        <taxon>Ascomycota</taxon>
        <taxon>Pezizomycotina</taxon>
        <taxon>Dothideomycetes</taxon>
        <taxon>Dothideomycetidae</taxon>
        <taxon>Mycosphaerellales</taxon>
        <taxon>Extremaceae</taxon>
        <taxon>Vermiconidia</taxon>
    </lineage>
</organism>